<accession>A0AAV6NH63</accession>
<evidence type="ECO:0000313" key="3">
    <source>
        <dbReference type="Proteomes" id="UP000685013"/>
    </source>
</evidence>
<dbReference type="InterPro" id="IPR045096">
    <property type="entry name" value="EDR2-like"/>
</dbReference>
<dbReference type="InterPro" id="IPR009769">
    <property type="entry name" value="EDR2_C"/>
</dbReference>
<protein>
    <submittedName>
        <fullName evidence="2">Protein ENHANCED DISEASE RESISTANCE 2-like protein</fullName>
    </submittedName>
</protein>
<proteinExistence type="predicted"/>
<keyword evidence="3" id="KW-1185">Reference proteome</keyword>
<dbReference type="PANTHER" id="PTHR12136">
    <property type="entry name" value="ENHANCED DISEASE RESISTANCE-RELATED"/>
    <property type="match status" value="1"/>
</dbReference>
<name>A0AAV6NH63_9ROSI</name>
<gene>
    <name evidence="2" type="primary">EDR2L</name>
    <name evidence="2" type="ORF">SDJN03_10803</name>
</gene>
<evidence type="ECO:0000313" key="2">
    <source>
        <dbReference type="EMBL" id="KAG6597623.1"/>
    </source>
</evidence>
<organism evidence="2 3">
    <name type="scientific">Cucurbita argyrosperma subsp. sororia</name>
    <dbReference type="NCBI Taxonomy" id="37648"/>
    <lineage>
        <taxon>Eukaryota</taxon>
        <taxon>Viridiplantae</taxon>
        <taxon>Streptophyta</taxon>
        <taxon>Embryophyta</taxon>
        <taxon>Tracheophyta</taxon>
        <taxon>Spermatophyta</taxon>
        <taxon>Magnoliopsida</taxon>
        <taxon>eudicotyledons</taxon>
        <taxon>Gunneridae</taxon>
        <taxon>Pentapetalae</taxon>
        <taxon>rosids</taxon>
        <taxon>fabids</taxon>
        <taxon>Cucurbitales</taxon>
        <taxon>Cucurbitaceae</taxon>
        <taxon>Cucurbiteae</taxon>
        <taxon>Cucurbita</taxon>
    </lineage>
</organism>
<dbReference type="PANTHER" id="PTHR12136:SF101">
    <property type="entry name" value="ENHANCED DISEASE RESISTANCE-LIKE PROTEIN (DUF1336)"/>
    <property type="match status" value="1"/>
</dbReference>
<dbReference type="Proteomes" id="UP000685013">
    <property type="component" value="Chromosome 6"/>
</dbReference>
<comment type="caution">
    <text evidence="2">The sequence shown here is derived from an EMBL/GenBank/DDBJ whole genome shotgun (WGS) entry which is preliminary data.</text>
</comment>
<reference evidence="2 3" key="1">
    <citation type="journal article" date="2021" name="Hortic Res">
        <title>The domestication of Cucurbita argyrosperma as revealed by the genome of its wild relative.</title>
        <authorList>
            <person name="Barrera-Redondo J."/>
            <person name="Sanchez-de la Vega G."/>
            <person name="Aguirre-Liguori J.A."/>
            <person name="Castellanos-Morales G."/>
            <person name="Gutierrez-Guerrero Y.T."/>
            <person name="Aguirre-Dugua X."/>
            <person name="Aguirre-Planter E."/>
            <person name="Tenaillon M.I."/>
            <person name="Lira-Saade R."/>
            <person name="Eguiarte L.E."/>
        </authorList>
    </citation>
    <scope>NUCLEOTIDE SEQUENCE [LARGE SCALE GENOMIC DNA]</scope>
    <source>
        <strain evidence="2">JBR-2021</strain>
    </source>
</reference>
<evidence type="ECO:0000259" key="1">
    <source>
        <dbReference type="Pfam" id="PF07059"/>
    </source>
</evidence>
<feature type="non-terminal residue" evidence="2">
    <location>
        <position position="1"/>
    </location>
</feature>
<sequence>MKTTCGNFEKIVLTKCVVIAGISALQLAIEVAFSCLFDCALVSCWMSYGKCETLLKPLGFDWIRSSAKIGEILNHPNSRVQKAIKDSFPTGPRPFIWAFNLQLPSKENYDIVSYFASTEPITKGSLIDQFLKGDDHFRNSRLKMIADIIKGPWIVKKAVGEQAICVVGRMLSCKYVVGDNFFEVDIDIGSNIVAKAMFHLVFGYFTAMTADVAFLIEGQTKCELPERVLGCFRFSDLNPASAMPMEASISLESDATSLQSSMATGLWKSVRPVKHDIAPYSHVMGRRPKDSQSRLGFGIWNLNMRLLGLSSWSLMSWAMGPYAGPGLYSYGGILNGPCLRP</sequence>
<feature type="domain" description="Protein ENHANCED DISEASE RESISTANCE 2 C-terminal" evidence="1">
    <location>
        <begin position="52"/>
        <end position="237"/>
    </location>
</feature>
<dbReference type="EMBL" id="JAGKQH010000006">
    <property type="protein sequence ID" value="KAG6597623.1"/>
    <property type="molecule type" value="Genomic_DNA"/>
</dbReference>
<dbReference type="Pfam" id="PF07059">
    <property type="entry name" value="EDR2_C"/>
    <property type="match status" value="1"/>
</dbReference>
<dbReference type="AlphaFoldDB" id="A0AAV6NH63"/>